<dbReference type="STRING" id="545697.HMPREF0216_03330"/>
<accession>L1Q320</accession>
<keyword evidence="3" id="KW-1185">Reference proteome</keyword>
<dbReference type="GO" id="GO:0000175">
    <property type="term" value="F:3'-5'-RNA exonuclease activity"/>
    <property type="evidence" value="ECO:0007669"/>
    <property type="project" value="InterPro"/>
</dbReference>
<comment type="caution">
    <text evidence="2">The sequence shown here is derived from an EMBL/GenBank/DDBJ whole genome shotgun (WGS) entry which is preliminary data.</text>
</comment>
<reference evidence="2 3" key="1">
    <citation type="submission" date="2012-05" db="EMBL/GenBank/DDBJ databases">
        <authorList>
            <person name="Weinstock G."/>
            <person name="Sodergren E."/>
            <person name="Lobos E.A."/>
            <person name="Fulton L."/>
            <person name="Fulton R."/>
            <person name="Courtney L."/>
            <person name="Fronick C."/>
            <person name="O'Laughlin M."/>
            <person name="Godfrey J."/>
            <person name="Wilson R.M."/>
            <person name="Miner T."/>
            <person name="Farmer C."/>
            <person name="Delehaunty K."/>
            <person name="Cordes M."/>
            <person name="Minx P."/>
            <person name="Tomlinson C."/>
            <person name="Chen J."/>
            <person name="Wollam A."/>
            <person name="Pepin K.H."/>
            <person name="Bhonagiri V."/>
            <person name="Zhang X."/>
            <person name="Suruliraj S."/>
            <person name="Warren W."/>
            <person name="Mitreva M."/>
            <person name="Mardis E.R."/>
            <person name="Wilson R.K."/>
        </authorList>
    </citation>
    <scope>NUCLEOTIDE SEQUENCE [LARGE SCALE GENOMIC DNA]</scope>
    <source>
        <strain evidence="2 3">DSM 1785</strain>
    </source>
</reference>
<dbReference type="GO" id="GO:0003676">
    <property type="term" value="F:nucleic acid binding"/>
    <property type="evidence" value="ECO:0007669"/>
    <property type="project" value="InterPro"/>
</dbReference>
<keyword evidence="2" id="KW-0540">Nuclease</keyword>
<proteinExistence type="predicted"/>
<dbReference type="Gene3D" id="3.30.420.10">
    <property type="entry name" value="Ribonuclease H-like superfamily/Ribonuclease H"/>
    <property type="match status" value="1"/>
</dbReference>
<evidence type="ECO:0000313" key="3">
    <source>
        <dbReference type="Proteomes" id="UP000010420"/>
    </source>
</evidence>
<keyword evidence="2" id="KW-0269">Exonuclease</keyword>
<dbReference type="InterPro" id="IPR047201">
    <property type="entry name" value="ERI-1_3'hExo-like"/>
</dbReference>
<dbReference type="SUPFAM" id="SSF53098">
    <property type="entry name" value="Ribonuclease H-like"/>
    <property type="match status" value="1"/>
</dbReference>
<gene>
    <name evidence="2" type="ORF">HMPREF0216_03330</name>
</gene>
<protein>
    <submittedName>
        <fullName evidence="2">Exonuclease</fullName>
    </submittedName>
</protein>
<dbReference type="eggNOG" id="COG5018">
    <property type="taxonomic scope" value="Bacteria"/>
</dbReference>
<dbReference type="SMART" id="SM00479">
    <property type="entry name" value="EXOIII"/>
    <property type="match status" value="1"/>
</dbReference>
<organism evidence="2 3">
    <name type="scientific">Clostridium celatum DSM 1785</name>
    <dbReference type="NCBI Taxonomy" id="545697"/>
    <lineage>
        <taxon>Bacteria</taxon>
        <taxon>Bacillati</taxon>
        <taxon>Bacillota</taxon>
        <taxon>Clostridia</taxon>
        <taxon>Eubacteriales</taxon>
        <taxon>Clostridiaceae</taxon>
        <taxon>Clostridium</taxon>
    </lineage>
</organism>
<dbReference type="InterPro" id="IPR036397">
    <property type="entry name" value="RNaseH_sf"/>
</dbReference>
<dbReference type="Pfam" id="PF00929">
    <property type="entry name" value="RNase_T"/>
    <property type="match status" value="1"/>
</dbReference>
<dbReference type="RefSeq" id="WP_005216195.1">
    <property type="nucleotide sequence ID" value="NZ_KB291715.1"/>
</dbReference>
<dbReference type="CDD" id="cd06133">
    <property type="entry name" value="ERI-1_3'hExo_like"/>
    <property type="match status" value="1"/>
</dbReference>
<dbReference type="AlphaFoldDB" id="L1Q320"/>
<evidence type="ECO:0000313" key="2">
    <source>
        <dbReference type="EMBL" id="EKY22286.1"/>
    </source>
</evidence>
<feature type="domain" description="Exonuclease" evidence="1">
    <location>
        <begin position="2"/>
        <end position="194"/>
    </location>
</feature>
<dbReference type="InterPro" id="IPR013520">
    <property type="entry name" value="Ribonucl_H"/>
</dbReference>
<dbReference type="EMBL" id="AMEZ01000133">
    <property type="protein sequence ID" value="EKY22286.1"/>
    <property type="molecule type" value="Genomic_DNA"/>
</dbReference>
<sequence length="310" mass="35938">MAFIIIDLEFNNLSGIHKCFPNIYNEIPNLKNLDLVNEIIEIGAIKLDVHLKPLEELRVFIKPSVIPVINPKILEITNIDVKSLENGVPFIEGIEKLRNMVDDGDIICSWAKDDIAEIIRNSNYYGYNDLSWIQNYLDIQEYTTKILGYKKSLSLKNALKYLKIKANEELLHDALNDAIYTAHVFKNIYNSRAVKNYIIKDIFKMPALDVKSLEDIELDYSKIKQICPKCKSKLDVSYPFIIVGWRFISLGICSKCDSKVMDELIVKRSLCGDEIYKEVSTIIDEYEYIRYEDKFKNKIFNKHATKLTNC</sequence>
<dbReference type="InterPro" id="IPR012337">
    <property type="entry name" value="RNaseH-like_sf"/>
</dbReference>
<dbReference type="Proteomes" id="UP000010420">
    <property type="component" value="Unassembled WGS sequence"/>
</dbReference>
<dbReference type="OrthoDB" id="159416at2"/>
<dbReference type="PATRIC" id="fig|545697.3.peg.3254"/>
<name>L1Q320_9CLOT</name>
<evidence type="ECO:0000259" key="1">
    <source>
        <dbReference type="SMART" id="SM00479"/>
    </source>
</evidence>
<keyword evidence="2" id="KW-0378">Hydrolase</keyword>
<dbReference type="HOGENOM" id="CLU_037266_3_0_9"/>